<dbReference type="SUPFAM" id="SSF55811">
    <property type="entry name" value="Nudix"/>
    <property type="match status" value="1"/>
</dbReference>
<dbReference type="GO" id="GO:0016462">
    <property type="term" value="F:pyrophosphatase activity"/>
    <property type="evidence" value="ECO:0007669"/>
    <property type="project" value="InterPro"/>
</dbReference>
<comment type="cofactor">
    <cofactor evidence="1">
        <name>Mg(2+)</name>
        <dbReference type="ChEBI" id="CHEBI:18420"/>
    </cofactor>
</comment>
<reference evidence="7" key="1">
    <citation type="submission" date="2021-01" db="EMBL/GenBank/DDBJ databases">
        <authorList>
            <person name="Corre E."/>
            <person name="Pelletier E."/>
            <person name="Niang G."/>
            <person name="Scheremetjew M."/>
            <person name="Finn R."/>
            <person name="Kale V."/>
            <person name="Holt S."/>
            <person name="Cochrane G."/>
            <person name="Meng A."/>
            <person name="Brown T."/>
            <person name="Cohen L."/>
        </authorList>
    </citation>
    <scope>NUCLEOTIDE SEQUENCE</scope>
    <source>
        <strain evidence="7">CCMP3276</strain>
    </source>
</reference>
<keyword evidence="3" id="KW-0378">Hydrolase</keyword>
<accession>A0A7S0T5L5</accession>
<dbReference type="CDD" id="cd04666">
    <property type="entry name" value="NUDIX_DIPP2_like_Nudt4"/>
    <property type="match status" value="1"/>
</dbReference>
<name>A0A7S0T5L5_9RHOD</name>
<dbReference type="GO" id="GO:0046872">
    <property type="term" value="F:metal ion binding"/>
    <property type="evidence" value="ECO:0007669"/>
    <property type="project" value="UniProtKB-KW"/>
</dbReference>
<proteinExistence type="predicted"/>
<organism evidence="7">
    <name type="scientific">Erythrolobus madagascarensis</name>
    <dbReference type="NCBI Taxonomy" id="708628"/>
    <lineage>
        <taxon>Eukaryota</taxon>
        <taxon>Rhodophyta</taxon>
        <taxon>Bangiophyceae</taxon>
        <taxon>Porphyridiales</taxon>
        <taxon>Porphyridiaceae</taxon>
        <taxon>Erythrolobus</taxon>
    </lineage>
</organism>
<protein>
    <recommendedName>
        <fullName evidence="6">Nudix hydrolase domain-containing protein</fullName>
    </recommendedName>
</protein>
<sequence length="177" mass="19993">MGKQCAGCVPVRRAANGAGWEVLLVESRWTKGIWLFPKGGIEADELPKVTALRETREEAGVIGRCGPKLGTWKFESTKQVQKMFLLFVEETFNENDRRWKERGKRNRQWLSLDDAKTLIKTPSEAERRPELLEILKKARKTLKKLDEGGDTDEKAADGEDDADHEPISAAPDAEKDD</sequence>
<dbReference type="InterPro" id="IPR047198">
    <property type="entry name" value="DDP-like_NUDIX"/>
</dbReference>
<gene>
    <name evidence="7" type="ORF">EMAD1354_LOCUS350</name>
</gene>
<feature type="compositionally biased region" description="Basic and acidic residues" evidence="5">
    <location>
        <begin position="143"/>
        <end position="157"/>
    </location>
</feature>
<dbReference type="InterPro" id="IPR015797">
    <property type="entry name" value="NUDIX_hydrolase-like_dom_sf"/>
</dbReference>
<keyword evidence="2" id="KW-0479">Metal-binding</keyword>
<dbReference type="GO" id="GO:0005737">
    <property type="term" value="C:cytoplasm"/>
    <property type="evidence" value="ECO:0007669"/>
    <property type="project" value="TreeGrafter"/>
</dbReference>
<evidence type="ECO:0000256" key="2">
    <source>
        <dbReference type="ARBA" id="ARBA00022723"/>
    </source>
</evidence>
<dbReference type="EMBL" id="HBFE01000513">
    <property type="protein sequence ID" value="CAD8724273.1"/>
    <property type="molecule type" value="Transcribed_RNA"/>
</dbReference>
<evidence type="ECO:0000259" key="6">
    <source>
        <dbReference type="PROSITE" id="PS51462"/>
    </source>
</evidence>
<dbReference type="InterPro" id="IPR000086">
    <property type="entry name" value="NUDIX_hydrolase_dom"/>
</dbReference>
<dbReference type="AlphaFoldDB" id="A0A7S0T5L5"/>
<evidence type="ECO:0000256" key="1">
    <source>
        <dbReference type="ARBA" id="ARBA00001946"/>
    </source>
</evidence>
<dbReference type="PANTHER" id="PTHR12629:SF0">
    <property type="entry name" value="DIPHOSPHOINOSITOL-POLYPHOSPHATE DIPHOSPHATASE"/>
    <property type="match status" value="1"/>
</dbReference>
<dbReference type="PROSITE" id="PS00893">
    <property type="entry name" value="NUDIX_BOX"/>
    <property type="match status" value="1"/>
</dbReference>
<evidence type="ECO:0000256" key="3">
    <source>
        <dbReference type="ARBA" id="ARBA00022801"/>
    </source>
</evidence>
<feature type="region of interest" description="Disordered" evidence="5">
    <location>
        <begin position="143"/>
        <end position="177"/>
    </location>
</feature>
<dbReference type="PANTHER" id="PTHR12629">
    <property type="entry name" value="DIPHOSPHOINOSITOL POLYPHOSPHATE PHOSPHOHYDROLASE"/>
    <property type="match status" value="1"/>
</dbReference>
<keyword evidence="4" id="KW-0460">Magnesium</keyword>
<dbReference type="Pfam" id="PF00293">
    <property type="entry name" value="NUDIX"/>
    <property type="match status" value="1"/>
</dbReference>
<evidence type="ECO:0000313" key="7">
    <source>
        <dbReference type="EMBL" id="CAD8724273.1"/>
    </source>
</evidence>
<dbReference type="Gene3D" id="3.90.79.10">
    <property type="entry name" value="Nucleoside Triphosphate Pyrophosphohydrolase"/>
    <property type="match status" value="1"/>
</dbReference>
<evidence type="ECO:0000256" key="4">
    <source>
        <dbReference type="ARBA" id="ARBA00022842"/>
    </source>
</evidence>
<evidence type="ECO:0000256" key="5">
    <source>
        <dbReference type="SAM" id="MobiDB-lite"/>
    </source>
</evidence>
<dbReference type="InterPro" id="IPR020084">
    <property type="entry name" value="NUDIX_hydrolase_CS"/>
</dbReference>
<feature type="domain" description="Nudix hydrolase" evidence="6">
    <location>
        <begin position="1"/>
        <end position="132"/>
    </location>
</feature>
<dbReference type="PROSITE" id="PS51462">
    <property type="entry name" value="NUDIX"/>
    <property type="match status" value="1"/>
</dbReference>
<dbReference type="GO" id="GO:0005634">
    <property type="term" value="C:nucleus"/>
    <property type="evidence" value="ECO:0007669"/>
    <property type="project" value="TreeGrafter"/>
</dbReference>